<proteinExistence type="predicted"/>
<protein>
    <submittedName>
        <fullName evidence="1">Uncharacterized protein</fullName>
    </submittedName>
</protein>
<reference evidence="1 2" key="1">
    <citation type="journal article" date="2019" name="Sci. Rep.">
        <title>Orb-weaving spider Araneus ventricosus genome elucidates the spidroin gene catalogue.</title>
        <authorList>
            <person name="Kono N."/>
            <person name="Nakamura H."/>
            <person name="Ohtoshi R."/>
            <person name="Moran D.A.P."/>
            <person name="Shinohara A."/>
            <person name="Yoshida Y."/>
            <person name="Fujiwara M."/>
            <person name="Mori M."/>
            <person name="Tomita M."/>
            <person name="Arakawa K."/>
        </authorList>
    </citation>
    <scope>NUCLEOTIDE SEQUENCE [LARGE SCALE GENOMIC DNA]</scope>
</reference>
<dbReference type="Proteomes" id="UP000499080">
    <property type="component" value="Unassembled WGS sequence"/>
</dbReference>
<comment type="caution">
    <text evidence="1">The sequence shown here is derived from an EMBL/GenBank/DDBJ whole genome shotgun (WGS) entry which is preliminary data.</text>
</comment>
<dbReference type="EMBL" id="BGPR01001599">
    <property type="protein sequence ID" value="GBM57580.1"/>
    <property type="molecule type" value="Genomic_DNA"/>
</dbReference>
<keyword evidence="2" id="KW-1185">Reference proteome</keyword>
<evidence type="ECO:0000313" key="1">
    <source>
        <dbReference type="EMBL" id="GBM57580.1"/>
    </source>
</evidence>
<name>A0A4Y2GUY7_ARAVE</name>
<dbReference type="OrthoDB" id="4307211at2759"/>
<gene>
    <name evidence="1" type="ORF">AVEN_85447_1</name>
</gene>
<organism evidence="1 2">
    <name type="scientific">Araneus ventricosus</name>
    <name type="common">Orbweaver spider</name>
    <name type="synonym">Epeira ventricosa</name>
    <dbReference type="NCBI Taxonomy" id="182803"/>
    <lineage>
        <taxon>Eukaryota</taxon>
        <taxon>Metazoa</taxon>
        <taxon>Ecdysozoa</taxon>
        <taxon>Arthropoda</taxon>
        <taxon>Chelicerata</taxon>
        <taxon>Arachnida</taxon>
        <taxon>Araneae</taxon>
        <taxon>Araneomorphae</taxon>
        <taxon>Entelegynae</taxon>
        <taxon>Araneoidea</taxon>
        <taxon>Araneidae</taxon>
        <taxon>Araneus</taxon>
    </lineage>
</organism>
<sequence length="120" mass="14037">MLAKQATLNGSPYPDGELPWSHIEIHYRKLMMDSWEKQWEEGETGRLIFNIIPNVKIRPSPWRREEITFFTGHGPFGGVGSNLHYAIECLLTESWHLRRPEPQLEKYLVPKGRILPTLQE</sequence>
<accession>A0A4Y2GUY7</accession>
<evidence type="ECO:0000313" key="2">
    <source>
        <dbReference type="Proteomes" id="UP000499080"/>
    </source>
</evidence>
<dbReference type="AlphaFoldDB" id="A0A4Y2GUY7"/>